<dbReference type="Gene3D" id="3.30.1490.20">
    <property type="entry name" value="ATP-grasp fold, A domain"/>
    <property type="match status" value="1"/>
</dbReference>
<dbReference type="Gene3D" id="3.30.470.20">
    <property type="entry name" value="ATP-grasp fold, B domain"/>
    <property type="match status" value="1"/>
</dbReference>
<keyword evidence="7" id="KW-0479">Metal-binding</keyword>
<dbReference type="InterPro" id="IPR020560">
    <property type="entry name" value="PRibGlycinamide_synth_C-dom"/>
</dbReference>
<accession>A0A090M6L8</accession>
<dbReference type="AlphaFoldDB" id="A0A090M6L8"/>
<dbReference type="InParanoid" id="A0A090M6L8"/>
<evidence type="ECO:0000256" key="9">
    <source>
        <dbReference type="ARBA" id="ARBA00022755"/>
    </source>
</evidence>
<evidence type="ECO:0000256" key="12">
    <source>
        <dbReference type="ARBA" id="ARBA00023211"/>
    </source>
</evidence>
<dbReference type="PROSITE" id="PS00184">
    <property type="entry name" value="GARS"/>
    <property type="match status" value="1"/>
</dbReference>
<dbReference type="HAMAP" id="MF_00138">
    <property type="entry name" value="GARS"/>
    <property type="match status" value="1"/>
</dbReference>
<evidence type="ECO:0000256" key="5">
    <source>
        <dbReference type="ARBA" id="ARBA00020605"/>
    </source>
</evidence>
<evidence type="ECO:0000256" key="1">
    <source>
        <dbReference type="ARBA" id="ARBA00001936"/>
    </source>
</evidence>
<evidence type="ECO:0000256" key="16">
    <source>
        <dbReference type="ARBA" id="ARBA00047843"/>
    </source>
</evidence>
<keyword evidence="11" id="KW-0460">Magnesium</keyword>
<dbReference type="EMBL" id="CAID01000012">
    <property type="protein sequence ID" value="CEF99846.1"/>
    <property type="molecule type" value="Genomic_DNA"/>
</dbReference>
<evidence type="ECO:0000256" key="6">
    <source>
        <dbReference type="ARBA" id="ARBA00022598"/>
    </source>
</evidence>
<dbReference type="InterPro" id="IPR000115">
    <property type="entry name" value="PRibGlycinamide_synth"/>
</dbReference>
<dbReference type="Gene3D" id="3.90.600.10">
    <property type="entry name" value="Phosphoribosylglycinamide synthetase, C-terminal domain"/>
    <property type="match status" value="1"/>
</dbReference>
<dbReference type="Pfam" id="PF02843">
    <property type="entry name" value="GARS_C"/>
    <property type="match status" value="1"/>
</dbReference>
<evidence type="ECO:0000256" key="17">
    <source>
        <dbReference type="ARBA" id="ARBA00079592"/>
    </source>
</evidence>
<keyword evidence="8 18" id="KW-0547">Nucleotide-binding</keyword>
<dbReference type="GO" id="GO:0004637">
    <property type="term" value="F:phosphoribosylamine-glycine ligase activity"/>
    <property type="evidence" value="ECO:0007669"/>
    <property type="project" value="UniProtKB-EC"/>
</dbReference>
<evidence type="ECO:0000256" key="11">
    <source>
        <dbReference type="ARBA" id="ARBA00022842"/>
    </source>
</evidence>
<dbReference type="OrthoDB" id="2018833at2759"/>
<dbReference type="GO" id="GO:0005524">
    <property type="term" value="F:ATP binding"/>
    <property type="evidence" value="ECO:0007669"/>
    <property type="project" value="UniProtKB-UniRule"/>
</dbReference>
<dbReference type="STRING" id="70448.A0A090M6L8"/>
<dbReference type="Pfam" id="PF02844">
    <property type="entry name" value="GARS_N"/>
    <property type="match status" value="1"/>
</dbReference>
<keyword evidence="12" id="KW-0464">Manganese</keyword>
<evidence type="ECO:0000256" key="2">
    <source>
        <dbReference type="ARBA" id="ARBA00001946"/>
    </source>
</evidence>
<dbReference type="InterPro" id="IPR020561">
    <property type="entry name" value="PRibGlycinamid_synth_ATP-grasp"/>
</dbReference>
<dbReference type="InterPro" id="IPR037123">
    <property type="entry name" value="PRibGlycinamide_synth_C_sf"/>
</dbReference>
<dbReference type="InterPro" id="IPR011054">
    <property type="entry name" value="Rudment_hybrid_motif"/>
</dbReference>
<comment type="caution">
    <text evidence="20">The sequence shown here is derived from an EMBL/GenBank/DDBJ whole genome shotgun (WGS) entry which is preliminary data.</text>
</comment>
<keyword evidence="6" id="KW-0436">Ligase</keyword>
<comment type="similarity">
    <text evidence="13">Belongs to the GARS family.</text>
</comment>
<evidence type="ECO:0000256" key="14">
    <source>
        <dbReference type="ARBA" id="ARBA00042242"/>
    </source>
</evidence>
<dbReference type="UniPathway" id="UPA00074">
    <property type="reaction ID" value="UER00125"/>
</dbReference>
<dbReference type="InterPro" id="IPR013815">
    <property type="entry name" value="ATP_grasp_subdomain_1"/>
</dbReference>
<dbReference type="Proteomes" id="UP000009170">
    <property type="component" value="Unassembled WGS sequence"/>
</dbReference>
<evidence type="ECO:0000259" key="19">
    <source>
        <dbReference type="PROSITE" id="PS50975"/>
    </source>
</evidence>
<reference evidence="20 21" key="2">
    <citation type="journal article" date="2014" name="BMC Genomics">
        <title>An improved genome of the model marine alga Ostreococcus tauri unfolds by assessing Illumina de novo assemblies.</title>
        <authorList>
            <person name="Blanc-Mathieu R."/>
            <person name="Verhelst B."/>
            <person name="Derelle E."/>
            <person name="Rombauts S."/>
            <person name="Bouget F.Y."/>
            <person name="Carre I."/>
            <person name="Chateau A."/>
            <person name="Eyre-Walker A."/>
            <person name="Grimsley N."/>
            <person name="Moreau H."/>
            <person name="Piegu B."/>
            <person name="Rivals E."/>
            <person name="Schackwitz W."/>
            <person name="Van de Peer Y."/>
            <person name="Piganeau G."/>
        </authorList>
    </citation>
    <scope>NUCLEOTIDE SEQUENCE [LARGE SCALE GENOMIC DNA]</scope>
    <source>
        <strain evidence="21">OTTH 0595 / CCAP 157/2 / RCC745</strain>
    </source>
</reference>
<comment type="cofactor">
    <cofactor evidence="1">
        <name>Mn(2+)</name>
        <dbReference type="ChEBI" id="CHEBI:29035"/>
    </cofactor>
</comment>
<evidence type="ECO:0000256" key="4">
    <source>
        <dbReference type="ARBA" id="ARBA00013255"/>
    </source>
</evidence>
<dbReference type="SMART" id="SM01210">
    <property type="entry name" value="GARS_C"/>
    <property type="match status" value="1"/>
</dbReference>
<feature type="domain" description="ATP-grasp" evidence="19">
    <location>
        <begin position="111"/>
        <end position="318"/>
    </location>
</feature>
<sequence length="434" mass="44934">MATNVLVVGGGGREHALCWRLAQSASGGAVFCAPGNAGIARERGVEVVEVDERDHAAVARFCAERDVGLVVVGPEAPLVDGLADTLTANGVPVFGPSKSAARLEGSKAFMKDLCAKYNIPTAEYAKFTDPVEAKEYIKSKGTPIVVKTDGLAAGKGVIVAMNMDDALNAVDDMLTNAVFGSAGNEIVVEEFLDGEEASFFAVVGGGKAVPLASAQDHKRVGDGDVGLNTGGMGAYSPAAVVTREIEDVVMRDIIQPTVDGMAAEGCPFTGVIFAGLMISKDGKVKLLEHNIRFGDPECQVLMARMTSDLTALLLAAAKGELDSAPKPTWSDESAVVVVMAANGYPGSYAKGEKISNLDAADEIEGVKVLHAGTIASESGDVLSAGGRVLGVTAYGASITEAAARAYDGVKTIVWPGGFNRKDIGWRAIAREKSQ</sequence>
<evidence type="ECO:0000256" key="8">
    <source>
        <dbReference type="ARBA" id="ARBA00022741"/>
    </source>
</evidence>
<reference evidence="21" key="1">
    <citation type="journal article" date="2006" name="Proc. Natl. Acad. Sci. U.S.A.">
        <title>Genome analysis of the smallest free-living eukaryote Ostreococcus tauri unveils many unique features.</title>
        <authorList>
            <person name="Derelle E."/>
            <person name="Ferraz C."/>
            <person name="Rombauts S."/>
            <person name="Rouze P."/>
            <person name="Worden A.Z."/>
            <person name="Robbens S."/>
            <person name="Partensky F."/>
            <person name="Degroeve S."/>
            <person name="Echeynie S."/>
            <person name="Cooke R."/>
            <person name="Saeys Y."/>
            <person name="Wuyts J."/>
            <person name="Jabbari K."/>
            <person name="Bowler C."/>
            <person name="Panaud O."/>
            <person name="Piegu B."/>
            <person name="Ball S.G."/>
            <person name="Ral J.-P."/>
            <person name="Bouget F.-Y."/>
            <person name="Piganeau G."/>
            <person name="De Baets B."/>
            <person name="Picard A."/>
            <person name="Delseny M."/>
            <person name="Demaille J."/>
            <person name="Van de Peer Y."/>
            <person name="Moreau H."/>
        </authorList>
    </citation>
    <scope>NUCLEOTIDE SEQUENCE [LARGE SCALE GENOMIC DNA]</scope>
    <source>
        <strain evidence="21">OTTH 0595 / CCAP 157/2 / RCC745</strain>
    </source>
</reference>
<evidence type="ECO:0000313" key="20">
    <source>
        <dbReference type="EMBL" id="CEF99846.1"/>
    </source>
</evidence>
<evidence type="ECO:0000256" key="3">
    <source>
        <dbReference type="ARBA" id="ARBA00005174"/>
    </source>
</evidence>
<dbReference type="GeneID" id="9836141"/>
<dbReference type="InterPro" id="IPR020562">
    <property type="entry name" value="PRibGlycinamide_synth_N"/>
</dbReference>
<proteinExistence type="inferred from homology"/>
<comment type="catalytic activity">
    <reaction evidence="16">
        <text>5-phospho-beta-D-ribosylamine + glycine + ATP = N(1)-(5-phospho-beta-D-ribosyl)glycinamide + ADP + phosphate + H(+)</text>
        <dbReference type="Rhea" id="RHEA:17453"/>
        <dbReference type="ChEBI" id="CHEBI:15378"/>
        <dbReference type="ChEBI" id="CHEBI:30616"/>
        <dbReference type="ChEBI" id="CHEBI:43474"/>
        <dbReference type="ChEBI" id="CHEBI:57305"/>
        <dbReference type="ChEBI" id="CHEBI:58681"/>
        <dbReference type="ChEBI" id="CHEBI:143788"/>
        <dbReference type="ChEBI" id="CHEBI:456216"/>
        <dbReference type="EC" id="6.3.4.13"/>
    </reaction>
</comment>
<dbReference type="SUPFAM" id="SSF51246">
    <property type="entry name" value="Rudiment single hybrid motif"/>
    <property type="match status" value="1"/>
</dbReference>
<dbReference type="InterPro" id="IPR016185">
    <property type="entry name" value="PreATP-grasp_dom_sf"/>
</dbReference>
<dbReference type="InterPro" id="IPR020559">
    <property type="entry name" value="PRibGlycinamide_synth_CS"/>
</dbReference>
<evidence type="ECO:0000256" key="10">
    <source>
        <dbReference type="ARBA" id="ARBA00022840"/>
    </source>
</evidence>
<dbReference type="SUPFAM" id="SSF52440">
    <property type="entry name" value="PreATP-grasp domain"/>
    <property type="match status" value="1"/>
</dbReference>
<comment type="pathway">
    <text evidence="3">Purine metabolism; IMP biosynthesis via de novo pathway; N(1)-(5-phospho-D-ribosyl)glycinamide from 5-phospho-alpha-D-ribose 1-diphosphate: step 2/2.</text>
</comment>
<evidence type="ECO:0000313" key="21">
    <source>
        <dbReference type="Proteomes" id="UP000009170"/>
    </source>
</evidence>
<dbReference type="PANTHER" id="PTHR43472">
    <property type="entry name" value="PHOSPHORIBOSYLAMINE--GLYCINE LIGASE"/>
    <property type="match status" value="1"/>
</dbReference>
<dbReference type="KEGG" id="ota:OT_ostta12g01290"/>
<dbReference type="GO" id="GO:0006189">
    <property type="term" value="P:'de novo' IMP biosynthetic process"/>
    <property type="evidence" value="ECO:0007669"/>
    <property type="project" value="UniProtKB-UniPathway"/>
</dbReference>
<dbReference type="FunFam" id="3.30.470.20:FF:000031">
    <property type="entry name" value="Phosphoribosylamine--glycine ligase"/>
    <property type="match status" value="1"/>
</dbReference>
<dbReference type="NCBIfam" id="TIGR00877">
    <property type="entry name" value="purD"/>
    <property type="match status" value="1"/>
</dbReference>
<dbReference type="PANTHER" id="PTHR43472:SF1">
    <property type="entry name" value="PHOSPHORIBOSYLAMINE--GLYCINE LIGASE, CHLOROPLASTIC"/>
    <property type="match status" value="1"/>
</dbReference>
<dbReference type="GO" id="GO:0046872">
    <property type="term" value="F:metal ion binding"/>
    <property type="evidence" value="ECO:0007669"/>
    <property type="project" value="UniProtKB-KW"/>
</dbReference>
<dbReference type="PROSITE" id="PS50975">
    <property type="entry name" value="ATP_GRASP"/>
    <property type="match status" value="1"/>
</dbReference>
<dbReference type="SMART" id="SM01209">
    <property type="entry name" value="GARS_A"/>
    <property type="match status" value="1"/>
</dbReference>
<keyword evidence="10 18" id="KW-0067">ATP-binding</keyword>
<dbReference type="SUPFAM" id="SSF56059">
    <property type="entry name" value="Glutathione synthetase ATP-binding domain-like"/>
    <property type="match status" value="1"/>
</dbReference>
<keyword evidence="9" id="KW-0658">Purine biosynthesis</keyword>
<keyword evidence="21" id="KW-1185">Reference proteome</keyword>
<gene>
    <name evidence="20" type="ORF">OT_ostta12g01290</name>
</gene>
<dbReference type="FunFam" id="3.90.600.10:FF:000001">
    <property type="entry name" value="Trifunctional purine biosynthetic protein adenosine-3"/>
    <property type="match status" value="1"/>
</dbReference>
<dbReference type="EC" id="6.3.4.13" evidence="4"/>
<dbReference type="Gene3D" id="3.40.50.20">
    <property type="match status" value="1"/>
</dbReference>
<protein>
    <recommendedName>
        <fullName evidence="5">Phosphoribosylamine--glycine ligase</fullName>
        <ecNumber evidence="4">6.3.4.13</ecNumber>
    </recommendedName>
    <alternativeName>
        <fullName evidence="17">GARS</fullName>
    </alternativeName>
    <alternativeName>
        <fullName evidence="14">Glycinamide ribonucleotide synthetase</fullName>
    </alternativeName>
    <alternativeName>
        <fullName evidence="15">Phosphoribosylglycinamide synthetase</fullName>
    </alternativeName>
</protein>
<dbReference type="InterPro" id="IPR011761">
    <property type="entry name" value="ATP-grasp"/>
</dbReference>
<dbReference type="RefSeq" id="XP_003082281.2">
    <property type="nucleotide sequence ID" value="XM_003082233.2"/>
</dbReference>
<dbReference type="FunFam" id="3.30.1490.20:FF:000006">
    <property type="entry name" value="phosphoribosylamine--glycine ligase, chloroplastic-like"/>
    <property type="match status" value="1"/>
</dbReference>
<dbReference type="Pfam" id="PF01071">
    <property type="entry name" value="GARS_A"/>
    <property type="match status" value="1"/>
</dbReference>
<evidence type="ECO:0000256" key="13">
    <source>
        <dbReference type="ARBA" id="ARBA00038345"/>
    </source>
</evidence>
<organism evidence="20 21">
    <name type="scientific">Ostreococcus tauri</name>
    <name type="common">Marine green alga</name>
    <dbReference type="NCBI Taxonomy" id="70448"/>
    <lineage>
        <taxon>Eukaryota</taxon>
        <taxon>Viridiplantae</taxon>
        <taxon>Chlorophyta</taxon>
        <taxon>Mamiellophyceae</taxon>
        <taxon>Mamiellales</taxon>
        <taxon>Bathycoccaceae</taxon>
        <taxon>Ostreococcus</taxon>
    </lineage>
</organism>
<dbReference type="FunCoup" id="A0A090M6L8">
    <property type="interactions" value="494"/>
</dbReference>
<comment type="cofactor">
    <cofactor evidence="2">
        <name>Mg(2+)</name>
        <dbReference type="ChEBI" id="CHEBI:18420"/>
    </cofactor>
</comment>
<evidence type="ECO:0000256" key="15">
    <source>
        <dbReference type="ARBA" id="ARBA00042864"/>
    </source>
</evidence>
<name>A0A090M6L8_OSTTA</name>
<dbReference type="GO" id="GO:0009113">
    <property type="term" value="P:purine nucleobase biosynthetic process"/>
    <property type="evidence" value="ECO:0007669"/>
    <property type="project" value="InterPro"/>
</dbReference>
<evidence type="ECO:0000256" key="18">
    <source>
        <dbReference type="PROSITE-ProRule" id="PRU00409"/>
    </source>
</evidence>
<evidence type="ECO:0000256" key="7">
    <source>
        <dbReference type="ARBA" id="ARBA00022723"/>
    </source>
</evidence>
<dbReference type="FunFam" id="3.40.50.20:FF:000006">
    <property type="entry name" value="Phosphoribosylamine--glycine ligase, chloroplastic"/>
    <property type="match status" value="1"/>
</dbReference>